<reference evidence="15 16" key="1">
    <citation type="submission" date="2017-08" db="EMBL/GenBank/DDBJ databases">
        <title>Infants hospitalized years apart are colonized by the same room-sourced microbial strains.</title>
        <authorList>
            <person name="Brooks B."/>
            <person name="Olm M.R."/>
            <person name="Firek B.A."/>
            <person name="Baker R."/>
            <person name="Thomas B.C."/>
            <person name="Morowitz M.J."/>
            <person name="Banfield J.F."/>
        </authorList>
    </citation>
    <scope>NUCLEOTIDE SEQUENCE [LARGE SCALE GENOMIC DNA]</scope>
    <source>
        <strain evidence="15">S2_005_003_R2_42</strain>
    </source>
</reference>
<dbReference type="CDD" id="cd00082">
    <property type="entry name" value="HisKA"/>
    <property type="match status" value="1"/>
</dbReference>
<dbReference type="Pfam" id="PF13426">
    <property type="entry name" value="PAS_9"/>
    <property type="match status" value="1"/>
</dbReference>
<evidence type="ECO:0000256" key="1">
    <source>
        <dbReference type="ARBA" id="ARBA00000085"/>
    </source>
</evidence>
<keyword evidence="9 10" id="KW-0472">Membrane</keyword>
<protein>
    <recommendedName>
        <fullName evidence="3">histidine kinase</fullName>
        <ecNumber evidence="3">2.7.13.3</ecNumber>
    </recommendedName>
</protein>
<evidence type="ECO:0000256" key="6">
    <source>
        <dbReference type="ARBA" id="ARBA00022692"/>
    </source>
</evidence>
<dbReference type="SUPFAM" id="SSF55874">
    <property type="entry name" value="ATPase domain of HSP90 chaperone/DNA topoisomerase II/histidine kinase"/>
    <property type="match status" value="1"/>
</dbReference>
<evidence type="ECO:0000256" key="10">
    <source>
        <dbReference type="SAM" id="Phobius"/>
    </source>
</evidence>
<dbReference type="CDD" id="cd00130">
    <property type="entry name" value="PAS"/>
    <property type="match status" value="1"/>
</dbReference>
<evidence type="ECO:0000256" key="7">
    <source>
        <dbReference type="ARBA" id="ARBA00022777"/>
    </source>
</evidence>
<dbReference type="InterPro" id="IPR004358">
    <property type="entry name" value="Sig_transdc_His_kin-like_C"/>
</dbReference>
<dbReference type="Proteomes" id="UP000249046">
    <property type="component" value="Unassembled WGS sequence"/>
</dbReference>
<dbReference type="InterPro" id="IPR036097">
    <property type="entry name" value="HisK_dim/P_sf"/>
</dbReference>
<dbReference type="AlphaFoldDB" id="A0A2W5JXQ6"/>
<dbReference type="SMART" id="SM00091">
    <property type="entry name" value="PAS"/>
    <property type="match status" value="1"/>
</dbReference>
<dbReference type="SUPFAM" id="SSF55785">
    <property type="entry name" value="PYP-like sensor domain (PAS domain)"/>
    <property type="match status" value="1"/>
</dbReference>
<dbReference type="PANTHER" id="PTHR43304">
    <property type="entry name" value="PHYTOCHROME-LIKE PROTEIN CPH1"/>
    <property type="match status" value="1"/>
</dbReference>
<evidence type="ECO:0000259" key="14">
    <source>
        <dbReference type="PROSITE" id="PS50839"/>
    </source>
</evidence>
<dbReference type="GO" id="GO:0000155">
    <property type="term" value="F:phosphorelay sensor kinase activity"/>
    <property type="evidence" value="ECO:0007669"/>
    <property type="project" value="InterPro"/>
</dbReference>
<dbReference type="SMART" id="SM00387">
    <property type="entry name" value="HATPase_c"/>
    <property type="match status" value="1"/>
</dbReference>
<dbReference type="Gene3D" id="3.30.450.20">
    <property type="entry name" value="PAS domain"/>
    <property type="match status" value="1"/>
</dbReference>
<dbReference type="PROSITE" id="PS50109">
    <property type="entry name" value="HIS_KIN"/>
    <property type="match status" value="1"/>
</dbReference>
<dbReference type="PROSITE" id="PS50112">
    <property type="entry name" value="PAS"/>
    <property type="match status" value="1"/>
</dbReference>
<name>A0A2W5JXQ6_9GAMM</name>
<feature type="transmembrane region" description="Helical" evidence="10">
    <location>
        <begin position="130"/>
        <end position="150"/>
    </location>
</feature>
<dbReference type="Gene3D" id="3.30.565.10">
    <property type="entry name" value="Histidine kinase-like ATPase, C-terminal domain"/>
    <property type="match status" value="1"/>
</dbReference>
<dbReference type="InterPro" id="IPR006189">
    <property type="entry name" value="CHASE_dom"/>
</dbReference>
<dbReference type="InterPro" id="IPR035965">
    <property type="entry name" value="PAS-like_dom_sf"/>
</dbReference>
<dbReference type="InterPro" id="IPR000014">
    <property type="entry name" value="PAS"/>
</dbReference>
<feature type="transmembrane region" description="Helical" evidence="10">
    <location>
        <begin position="67"/>
        <end position="91"/>
    </location>
</feature>
<evidence type="ECO:0000256" key="4">
    <source>
        <dbReference type="ARBA" id="ARBA00022553"/>
    </source>
</evidence>
<dbReference type="InterPro" id="IPR000700">
    <property type="entry name" value="PAS-assoc_C"/>
</dbReference>
<organism evidence="15 16">
    <name type="scientific">Rhodanobacter denitrificans</name>
    <dbReference type="NCBI Taxonomy" id="666685"/>
    <lineage>
        <taxon>Bacteria</taxon>
        <taxon>Pseudomonadati</taxon>
        <taxon>Pseudomonadota</taxon>
        <taxon>Gammaproteobacteria</taxon>
        <taxon>Lysobacterales</taxon>
        <taxon>Rhodanobacteraceae</taxon>
        <taxon>Rhodanobacter</taxon>
    </lineage>
</organism>
<accession>A0A2W5JXQ6</accession>
<feature type="domain" description="PAC" evidence="13">
    <location>
        <begin position="621"/>
        <end position="671"/>
    </location>
</feature>
<keyword evidence="7" id="KW-0418">Kinase</keyword>
<feature type="domain" description="PAS" evidence="12">
    <location>
        <begin position="544"/>
        <end position="614"/>
    </location>
</feature>
<feature type="domain" description="Histidine kinase" evidence="11">
    <location>
        <begin position="689"/>
        <end position="902"/>
    </location>
</feature>
<dbReference type="InterPro" id="IPR003661">
    <property type="entry name" value="HisK_dim/P_dom"/>
</dbReference>
<dbReference type="SMART" id="SM01079">
    <property type="entry name" value="CHASE"/>
    <property type="match status" value="1"/>
</dbReference>
<proteinExistence type="predicted"/>
<dbReference type="InterPro" id="IPR052162">
    <property type="entry name" value="Sensor_kinase/Photoreceptor"/>
</dbReference>
<dbReference type="PANTHER" id="PTHR43304:SF1">
    <property type="entry name" value="PAC DOMAIN-CONTAINING PROTEIN"/>
    <property type="match status" value="1"/>
</dbReference>
<feature type="transmembrane region" description="Helical" evidence="10">
    <location>
        <begin position="505"/>
        <end position="524"/>
    </location>
</feature>
<keyword evidence="8 10" id="KW-1133">Transmembrane helix</keyword>
<evidence type="ECO:0000256" key="2">
    <source>
        <dbReference type="ARBA" id="ARBA00004370"/>
    </source>
</evidence>
<dbReference type="NCBIfam" id="TIGR00229">
    <property type="entry name" value="sensory_box"/>
    <property type="match status" value="1"/>
</dbReference>
<dbReference type="Gene3D" id="3.30.450.350">
    <property type="entry name" value="CHASE domain"/>
    <property type="match status" value="1"/>
</dbReference>
<dbReference type="EMBL" id="QFPO01000024">
    <property type="protein sequence ID" value="PZQ09792.1"/>
    <property type="molecule type" value="Genomic_DNA"/>
</dbReference>
<dbReference type="GO" id="GO:0005886">
    <property type="term" value="C:plasma membrane"/>
    <property type="evidence" value="ECO:0007669"/>
    <property type="project" value="UniProtKB-ARBA"/>
</dbReference>
<evidence type="ECO:0000313" key="16">
    <source>
        <dbReference type="Proteomes" id="UP000249046"/>
    </source>
</evidence>
<dbReference type="PROSITE" id="PS50839">
    <property type="entry name" value="CHASE"/>
    <property type="match status" value="1"/>
</dbReference>
<evidence type="ECO:0000259" key="12">
    <source>
        <dbReference type="PROSITE" id="PS50112"/>
    </source>
</evidence>
<comment type="subcellular location">
    <subcellularLocation>
        <location evidence="2">Membrane</location>
    </subcellularLocation>
</comment>
<comment type="caution">
    <text evidence="15">The sequence shown here is derived from an EMBL/GenBank/DDBJ whole genome shotgun (WGS) entry which is preliminary data.</text>
</comment>
<dbReference type="PRINTS" id="PR00344">
    <property type="entry name" value="BCTRLSENSOR"/>
</dbReference>
<sequence>MNARVPRAAACRGCLILAAAALVAFALAGHVLDLAAFRLRWLTLFALLAIVLALSQRRFGWRAAVGGVVGAAIVLLTTNQLLGFVAGRVLFIGGSGLAPPLGPGFAGGLCCLGLALLVDAVLPPRLGRRAVIGILAAVAICLGAIGSLVGATPSEMAASGWSQLVRMRPASGIVLILVGIAMMACLRSALPPIRDLGRSLHEEPEDGAGLAASVAVLVVVLGATALAWRIATDADRANQDAAIERSVERVGGNLSLRLREYADLLNGARGLFAASSEVSRAEWRRFATAVDFERRYAGIRAFGFVKRVVDRATAGLTDPDGRPLAIWPEGERDQYFAVAFTLPDDPLNRRVLGFDLGSVPERRPALEAARDEDTVRLTPRVDLIQEDDPARRPGFVMVMPVYLGEAAPADPAQRAERLAGFVYGVFSAADLIGGVRDGEAPMNLRLYDGEEPTPASLVYETAPFTPAGTVKQVAIRMGGRHWTLEGQPSAAPAGAGVDRGDRDRVLLVGVLTAIVLFAITWLLAGNRARALAMARTMTEEWRRSERALKAVTDTAKDGIVTTDAQARILYMNPAAERGFRAPPGSLIGSSALELFAERERPLYARALRRGLHPMEPGLGDHPVEVAARRHDGSEYPAEVTFSRWHSDEDVFITAIIRDISRRRLAEQELERRTQELQRSNAELEQFAYVASHDLQEPLRMVASYVQLLARRYRDQLDADADEFIGYAVDGATRMQRLIQDLLAYARIGRSGKEPVGTDAAQAARQAISQLTDVVREAGARIDVDLACRVVVVPTQLVQLFQNLIGNAVKFRGAATPSITIDARREDAMWHFRVADNGIGIEPQHRERVFAIFQRLHTRREYPGTGIGLAICRKIVEGHGGTIWVESEPGHGAVFHFTLPGESDHV</sequence>
<feature type="domain" description="CHASE" evidence="14">
    <location>
        <begin position="274"/>
        <end position="432"/>
    </location>
</feature>
<evidence type="ECO:0000313" key="15">
    <source>
        <dbReference type="EMBL" id="PZQ09792.1"/>
    </source>
</evidence>
<evidence type="ECO:0000259" key="11">
    <source>
        <dbReference type="PROSITE" id="PS50109"/>
    </source>
</evidence>
<evidence type="ECO:0000256" key="8">
    <source>
        <dbReference type="ARBA" id="ARBA00022989"/>
    </source>
</evidence>
<dbReference type="PROSITE" id="PS50113">
    <property type="entry name" value="PAC"/>
    <property type="match status" value="1"/>
</dbReference>
<dbReference type="EC" id="2.7.13.3" evidence="3"/>
<dbReference type="InterPro" id="IPR003594">
    <property type="entry name" value="HATPase_dom"/>
</dbReference>
<feature type="transmembrane region" description="Helical" evidence="10">
    <location>
        <begin position="97"/>
        <end position="118"/>
    </location>
</feature>
<dbReference type="Pfam" id="PF00512">
    <property type="entry name" value="HisKA"/>
    <property type="match status" value="1"/>
</dbReference>
<keyword evidence="6 10" id="KW-0812">Transmembrane</keyword>
<dbReference type="FunFam" id="3.30.565.10:FF:000006">
    <property type="entry name" value="Sensor histidine kinase WalK"/>
    <property type="match status" value="1"/>
</dbReference>
<evidence type="ECO:0000256" key="5">
    <source>
        <dbReference type="ARBA" id="ARBA00022679"/>
    </source>
</evidence>
<dbReference type="Gene3D" id="1.10.287.130">
    <property type="match status" value="1"/>
</dbReference>
<dbReference type="InterPro" id="IPR042240">
    <property type="entry name" value="CHASE_sf"/>
</dbReference>
<evidence type="ECO:0000256" key="3">
    <source>
        <dbReference type="ARBA" id="ARBA00012438"/>
    </source>
</evidence>
<keyword evidence="4" id="KW-0597">Phosphoprotein</keyword>
<dbReference type="InterPro" id="IPR005467">
    <property type="entry name" value="His_kinase_dom"/>
</dbReference>
<dbReference type="Pfam" id="PF02518">
    <property type="entry name" value="HATPase_c"/>
    <property type="match status" value="1"/>
</dbReference>
<evidence type="ECO:0000256" key="9">
    <source>
        <dbReference type="ARBA" id="ARBA00023136"/>
    </source>
</evidence>
<dbReference type="InterPro" id="IPR036890">
    <property type="entry name" value="HATPase_C_sf"/>
</dbReference>
<gene>
    <name evidence="15" type="ORF">DI564_17095</name>
</gene>
<dbReference type="SMART" id="SM00388">
    <property type="entry name" value="HisKA"/>
    <property type="match status" value="1"/>
</dbReference>
<feature type="transmembrane region" description="Helical" evidence="10">
    <location>
        <begin position="38"/>
        <end position="55"/>
    </location>
</feature>
<evidence type="ECO:0000259" key="13">
    <source>
        <dbReference type="PROSITE" id="PS50113"/>
    </source>
</evidence>
<dbReference type="SUPFAM" id="SSF47384">
    <property type="entry name" value="Homodimeric domain of signal transducing histidine kinase"/>
    <property type="match status" value="1"/>
</dbReference>
<keyword evidence="5" id="KW-0808">Transferase</keyword>
<comment type="catalytic activity">
    <reaction evidence="1">
        <text>ATP + protein L-histidine = ADP + protein N-phospho-L-histidine.</text>
        <dbReference type="EC" id="2.7.13.3"/>
    </reaction>
</comment>
<dbReference type="Pfam" id="PF03924">
    <property type="entry name" value="CHASE"/>
    <property type="match status" value="1"/>
</dbReference>
<feature type="transmembrane region" description="Helical" evidence="10">
    <location>
        <begin position="170"/>
        <end position="190"/>
    </location>
</feature>